<accession>A0A6S6TKD5</accession>
<dbReference type="InterPro" id="IPR045372">
    <property type="entry name" value="YidB"/>
</dbReference>
<dbReference type="AlphaFoldDB" id="A0A6S6TKD5"/>
<name>A0A6S6TKD5_9GAMM</name>
<dbReference type="PROSITE" id="PS50222">
    <property type="entry name" value="EF_HAND_2"/>
    <property type="match status" value="1"/>
</dbReference>
<dbReference type="PROSITE" id="PS00018">
    <property type="entry name" value="EF_HAND_1"/>
    <property type="match status" value="1"/>
</dbReference>
<evidence type="ECO:0000259" key="1">
    <source>
        <dbReference type="PROSITE" id="PS50222"/>
    </source>
</evidence>
<dbReference type="EMBL" id="CACVAV010000250">
    <property type="protein sequence ID" value="CAA6815465.1"/>
    <property type="molecule type" value="Genomic_DNA"/>
</dbReference>
<dbReference type="Gene3D" id="1.10.10.690">
    <property type="entry name" value="YidB-like"/>
    <property type="match status" value="1"/>
</dbReference>
<proteinExistence type="predicted"/>
<dbReference type="InterPro" id="IPR018247">
    <property type="entry name" value="EF_Hand_1_Ca_BS"/>
</dbReference>
<organism evidence="2">
    <name type="scientific">uncultured Thiotrichaceae bacterium</name>
    <dbReference type="NCBI Taxonomy" id="298394"/>
    <lineage>
        <taxon>Bacteria</taxon>
        <taxon>Pseudomonadati</taxon>
        <taxon>Pseudomonadota</taxon>
        <taxon>Gammaproteobacteria</taxon>
        <taxon>Thiotrichales</taxon>
        <taxon>Thiotrichaceae</taxon>
        <taxon>environmental samples</taxon>
    </lineage>
</organism>
<dbReference type="InterPro" id="IPR027405">
    <property type="entry name" value="YidB-like"/>
</dbReference>
<feature type="domain" description="EF-hand" evidence="1">
    <location>
        <begin position="17"/>
        <end position="41"/>
    </location>
</feature>
<dbReference type="Pfam" id="PF20159">
    <property type="entry name" value="YidB"/>
    <property type="match status" value="1"/>
</dbReference>
<dbReference type="GO" id="GO:0005509">
    <property type="term" value="F:calcium ion binding"/>
    <property type="evidence" value="ECO:0007669"/>
    <property type="project" value="InterPro"/>
</dbReference>
<protein>
    <recommendedName>
        <fullName evidence="1">EF-hand domain-containing protein</fullName>
    </recommendedName>
</protein>
<gene>
    <name evidence="2" type="ORF">HELGO_WM45108</name>
</gene>
<evidence type="ECO:0000313" key="2">
    <source>
        <dbReference type="EMBL" id="CAA6815465.1"/>
    </source>
</evidence>
<dbReference type="SUPFAM" id="SSF140804">
    <property type="entry name" value="YidB-like"/>
    <property type="match status" value="1"/>
</dbReference>
<dbReference type="InterPro" id="IPR002048">
    <property type="entry name" value="EF_hand_dom"/>
</dbReference>
<sequence>MDISNIMQNGAQAFQSKMDADGDGQIEISDLVPALTNLFTNAKGDMDISSILSGLNAGGLTSVAQSWLGDGDNEAIDGEQTKELLGLSTISEFAGKVGIQVEQAIDGLQEAVPNIIDQASSGAESLMDIAGDLFEGDTASAEALLGDAAATVSDAASSVSSAVSGFVQDDNNKTA</sequence>
<reference evidence="2" key="1">
    <citation type="submission" date="2020-01" db="EMBL/GenBank/DDBJ databases">
        <authorList>
            <person name="Meier V. D."/>
            <person name="Meier V D."/>
        </authorList>
    </citation>
    <scope>NUCLEOTIDE SEQUENCE</scope>
    <source>
        <strain evidence="2">HLG_WM_MAG_08</strain>
    </source>
</reference>